<evidence type="ECO:0000313" key="7">
    <source>
        <dbReference type="Proteomes" id="UP000321750"/>
    </source>
</evidence>
<sequence>MRFAQAECPFKPLQERRAMAKAVTVKIKLISTADTGYFYVTKKNSRTQTEKLTMRKYDPVARKHVEFKETKIK</sequence>
<dbReference type="InterPro" id="IPR001705">
    <property type="entry name" value="Ribosomal_bL33"/>
</dbReference>
<evidence type="ECO:0000256" key="1">
    <source>
        <dbReference type="ARBA" id="ARBA00007596"/>
    </source>
</evidence>
<dbReference type="Proteomes" id="UP000321750">
    <property type="component" value="Unassembled WGS sequence"/>
</dbReference>
<dbReference type="InterPro" id="IPR011332">
    <property type="entry name" value="Ribosomal_zn-bd"/>
</dbReference>
<dbReference type="PANTHER" id="PTHR15238:SF1">
    <property type="entry name" value="LARGE RIBOSOMAL SUBUNIT PROTEIN BL33M"/>
    <property type="match status" value="1"/>
</dbReference>
<comment type="caution">
    <text evidence="6">The sequence shown here is derived from an EMBL/GenBank/DDBJ whole genome shotgun (WGS) entry which is preliminary data.</text>
</comment>
<evidence type="ECO:0000256" key="4">
    <source>
        <dbReference type="ARBA" id="ARBA00035176"/>
    </source>
</evidence>
<keyword evidence="2 5" id="KW-0689">Ribosomal protein</keyword>
<dbReference type="NCBIfam" id="TIGR01023">
    <property type="entry name" value="rpmG_bact"/>
    <property type="match status" value="1"/>
</dbReference>
<organism evidence="6 7">
    <name type="scientific">Methylobacterium gnaphalii</name>
    <dbReference type="NCBI Taxonomy" id="1010610"/>
    <lineage>
        <taxon>Bacteria</taxon>
        <taxon>Pseudomonadati</taxon>
        <taxon>Pseudomonadota</taxon>
        <taxon>Alphaproteobacteria</taxon>
        <taxon>Hyphomicrobiales</taxon>
        <taxon>Methylobacteriaceae</taxon>
        <taxon>Methylobacterium</taxon>
    </lineage>
</organism>
<evidence type="ECO:0000313" key="6">
    <source>
        <dbReference type="EMBL" id="GEP08746.1"/>
    </source>
</evidence>
<dbReference type="Pfam" id="PF00471">
    <property type="entry name" value="Ribosomal_L33"/>
    <property type="match status" value="1"/>
</dbReference>
<gene>
    <name evidence="5 6" type="primary">rpmG</name>
    <name evidence="6" type="ORF">MGN01_05910</name>
</gene>
<keyword evidence="3 5" id="KW-0687">Ribonucleoprotein</keyword>
<dbReference type="Gene3D" id="2.20.28.120">
    <property type="entry name" value="Ribosomal protein L33"/>
    <property type="match status" value="1"/>
</dbReference>
<dbReference type="SUPFAM" id="SSF57829">
    <property type="entry name" value="Zn-binding ribosomal proteins"/>
    <property type="match status" value="1"/>
</dbReference>
<dbReference type="HAMAP" id="MF_00294">
    <property type="entry name" value="Ribosomal_bL33"/>
    <property type="match status" value="1"/>
</dbReference>
<keyword evidence="7" id="KW-1185">Reference proteome</keyword>
<reference evidence="6 7" key="1">
    <citation type="submission" date="2019-07" db="EMBL/GenBank/DDBJ databases">
        <title>Whole genome shotgun sequence of Methylobacterium gnaphalii NBRC 107716.</title>
        <authorList>
            <person name="Hosoyama A."/>
            <person name="Uohara A."/>
            <person name="Ohji S."/>
            <person name="Ichikawa N."/>
        </authorList>
    </citation>
    <scope>NUCLEOTIDE SEQUENCE [LARGE SCALE GENOMIC DNA]</scope>
    <source>
        <strain evidence="6 7">NBRC 107716</strain>
    </source>
</reference>
<name>A0A512JFM3_9HYPH</name>
<dbReference type="InterPro" id="IPR038584">
    <property type="entry name" value="Ribosomal_bL33_sf"/>
</dbReference>
<protein>
    <recommendedName>
        <fullName evidence="4 5">Large ribosomal subunit protein bL33</fullName>
    </recommendedName>
</protein>
<evidence type="ECO:0000256" key="5">
    <source>
        <dbReference type="HAMAP-Rule" id="MF_00294"/>
    </source>
</evidence>
<accession>A0A512JFM3</accession>
<dbReference type="InterPro" id="IPR018264">
    <property type="entry name" value="Ribosomal_bL33_CS"/>
</dbReference>
<dbReference type="GO" id="GO:0022625">
    <property type="term" value="C:cytosolic large ribosomal subunit"/>
    <property type="evidence" value="ECO:0007669"/>
    <property type="project" value="TreeGrafter"/>
</dbReference>
<dbReference type="AlphaFoldDB" id="A0A512JFM3"/>
<evidence type="ECO:0000256" key="2">
    <source>
        <dbReference type="ARBA" id="ARBA00022980"/>
    </source>
</evidence>
<comment type="similarity">
    <text evidence="1 5">Belongs to the bacterial ribosomal protein bL33 family.</text>
</comment>
<dbReference type="GO" id="GO:0006412">
    <property type="term" value="P:translation"/>
    <property type="evidence" value="ECO:0007669"/>
    <property type="project" value="UniProtKB-UniRule"/>
</dbReference>
<proteinExistence type="inferred from homology"/>
<dbReference type="EMBL" id="BJZV01000002">
    <property type="protein sequence ID" value="GEP08746.1"/>
    <property type="molecule type" value="Genomic_DNA"/>
</dbReference>
<dbReference type="GO" id="GO:0003735">
    <property type="term" value="F:structural constituent of ribosome"/>
    <property type="evidence" value="ECO:0007669"/>
    <property type="project" value="InterPro"/>
</dbReference>
<dbReference type="PROSITE" id="PS00582">
    <property type="entry name" value="RIBOSOMAL_L33"/>
    <property type="match status" value="1"/>
</dbReference>
<dbReference type="PANTHER" id="PTHR15238">
    <property type="entry name" value="54S RIBOSOMAL PROTEIN L39, MITOCHONDRIAL"/>
    <property type="match status" value="1"/>
</dbReference>
<evidence type="ECO:0000256" key="3">
    <source>
        <dbReference type="ARBA" id="ARBA00023274"/>
    </source>
</evidence>
<dbReference type="NCBIfam" id="NF001860">
    <property type="entry name" value="PRK00595.1"/>
    <property type="match status" value="1"/>
</dbReference>